<reference evidence="1 2" key="1">
    <citation type="journal article" date="2018" name="Mol. Biol. Evol.">
        <title>Broad Genomic Sampling Reveals a Smut Pathogenic Ancestry of the Fungal Clade Ustilaginomycotina.</title>
        <authorList>
            <person name="Kijpornyongpan T."/>
            <person name="Mondo S.J."/>
            <person name="Barry K."/>
            <person name="Sandor L."/>
            <person name="Lee J."/>
            <person name="Lipzen A."/>
            <person name="Pangilinan J."/>
            <person name="LaButti K."/>
            <person name="Hainaut M."/>
            <person name="Henrissat B."/>
            <person name="Grigoriev I.V."/>
            <person name="Spatafora J.W."/>
            <person name="Aime M.C."/>
        </authorList>
    </citation>
    <scope>NUCLEOTIDE SEQUENCE [LARGE SCALE GENOMIC DNA]</scope>
    <source>
        <strain evidence="1 2">SA 807</strain>
    </source>
</reference>
<sequence length="579" mass="64991">MTQSWSSISPDGNKTSILWENRKCLLICSLVSLGVFSQIFESKIMAGFQIQPDFLKIYGYQDKRGRWQIPTNVQQLTTSFTTLGQMIGAISLGFLSNFKGRVDMMKIAYLIAFSSLLARILTTSVGILYLTCVGFGWSTGYTFATLVLYVGECSVSHLRGVMLSIHVPMIGIAAILGKVVSKAYSNGTSISNYHTQLGLAMILPGLLFILVHFIPETPRWLAARGRLEDATKSLQSLRGSQASPSLIEEEIRGIRDSTAEEEKMRKSARCMEMFQGTNLRRTLLVFGVVLMHTSTGDFYMIAFSSYAFKQAGRKDPFTDSIIYSLLGFFGGCASLAVVKIFRRRVVLLASLSISFLIYFVTAAVFSFNDVSEGVKGRVLVAFYCLYSFFHQMGAGPMLMIVASEIPSNKLRTATFGLCWAIGSLIQWATAFTAPYFLNPEHLNWGPRYNYFWAAGTLLSILWCYFFLPETKDRELEVIDAMFRLRLKVDEFPLYQPTESGQAVGFGRSAREAVNYPMKTFALGDRHKDKTFDTFHKVYPSFTLEDGDKLSSFPEAPSSWPHKIRRRSIAQVFDHHGRAQ</sequence>
<gene>
    <name evidence="1" type="ORF">IE53DRAFT_343282</name>
</gene>
<accession>A0ACD0NYK4</accession>
<proteinExistence type="predicted"/>
<organism evidence="1 2">
    <name type="scientific">Violaceomyces palustris</name>
    <dbReference type="NCBI Taxonomy" id="1673888"/>
    <lineage>
        <taxon>Eukaryota</taxon>
        <taxon>Fungi</taxon>
        <taxon>Dikarya</taxon>
        <taxon>Basidiomycota</taxon>
        <taxon>Ustilaginomycotina</taxon>
        <taxon>Ustilaginomycetes</taxon>
        <taxon>Violaceomycetales</taxon>
        <taxon>Violaceomycetaceae</taxon>
        <taxon>Violaceomyces</taxon>
    </lineage>
</organism>
<evidence type="ECO:0000313" key="2">
    <source>
        <dbReference type="Proteomes" id="UP000245626"/>
    </source>
</evidence>
<protein>
    <submittedName>
        <fullName evidence="1">Uncharacterized protein</fullName>
    </submittedName>
</protein>
<dbReference type="EMBL" id="KZ819888">
    <property type="protein sequence ID" value="PWN50891.1"/>
    <property type="molecule type" value="Genomic_DNA"/>
</dbReference>
<keyword evidence="2" id="KW-1185">Reference proteome</keyword>
<evidence type="ECO:0000313" key="1">
    <source>
        <dbReference type="EMBL" id="PWN50891.1"/>
    </source>
</evidence>
<name>A0ACD0NYK4_9BASI</name>
<dbReference type="Proteomes" id="UP000245626">
    <property type="component" value="Unassembled WGS sequence"/>
</dbReference>